<keyword evidence="6" id="KW-0539">Nucleus</keyword>
<evidence type="ECO:0000256" key="3">
    <source>
        <dbReference type="ARBA" id="ARBA00023015"/>
    </source>
</evidence>
<dbReference type="Gene3D" id="4.10.240.10">
    <property type="entry name" value="Zn(2)-C6 fungal-type DNA-binding domain"/>
    <property type="match status" value="1"/>
</dbReference>
<dbReference type="GO" id="GO:0000981">
    <property type="term" value="F:DNA-binding transcription factor activity, RNA polymerase II-specific"/>
    <property type="evidence" value="ECO:0007669"/>
    <property type="project" value="InterPro"/>
</dbReference>
<dbReference type="GO" id="GO:0008270">
    <property type="term" value="F:zinc ion binding"/>
    <property type="evidence" value="ECO:0007669"/>
    <property type="project" value="InterPro"/>
</dbReference>
<dbReference type="GO" id="GO:0009893">
    <property type="term" value="P:positive regulation of metabolic process"/>
    <property type="evidence" value="ECO:0007669"/>
    <property type="project" value="UniProtKB-ARBA"/>
</dbReference>
<evidence type="ECO:0000313" key="9">
    <source>
        <dbReference type="EMBL" id="KAB8208916.1"/>
    </source>
</evidence>
<evidence type="ECO:0000256" key="4">
    <source>
        <dbReference type="ARBA" id="ARBA00023125"/>
    </source>
</evidence>
<keyword evidence="4" id="KW-0238">DNA-binding</keyword>
<evidence type="ECO:0000256" key="6">
    <source>
        <dbReference type="ARBA" id="ARBA00023242"/>
    </source>
</evidence>
<dbReference type="GO" id="GO:0005634">
    <property type="term" value="C:nucleus"/>
    <property type="evidence" value="ECO:0007669"/>
    <property type="project" value="UniProtKB-SubCell"/>
</dbReference>
<keyword evidence="10" id="KW-1185">Reference proteome</keyword>
<evidence type="ECO:0000256" key="2">
    <source>
        <dbReference type="ARBA" id="ARBA00022723"/>
    </source>
</evidence>
<accession>A0A5N6DUP1</accession>
<dbReference type="SMART" id="SM00066">
    <property type="entry name" value="GAL4"/>
    <property type="match status" value="1"/>
</dbReference>
<dbReference type="PANTHER" id="PTHR47338:SF5">
    <property type="entry name" value="ZN(II)2CYS6 TRANSCRIPTION FACTOR (EUROFUNG)"/>
    <property type="match status" value="1"/>
</dbReference>
<dbReference type="VEuPathDB" id="FungiDB:BDV34DRAFT_189736"/>
<dbReference type="EMBL" id="ML734949">
    <property type="protein sequence ID" value="KAB8208916.1"/>
    <property type="molecule type" value="Genomic_DNA"/>
</dbReference>
<dbReference type="PANTHER" id="PTHR47338">
    <property type="entry name" value="ZN(II)2CYS6 TRANSCRIPTION FACTOR (EUROFUNG)-RELATED"/>
    <property type="match status" value="1"/>
</dbReference>
<dbReference type="InterPro" id="IPR050815">
    <property type="entry name" value="TF_fung"/>
</dbReference>
<keyword evidence="2" id="KW-0479">Metal-binding</keyword>
<feature type="domain" description="Zn(2)-C6 fungal-type" evidence="8">
    <location>
        <begin position="18"/>
        <end position="48"/>
    </location>
</feature>
<comment type="subcellular location">
    <subcellularLocation>
        <location evidence="1">Nucleus</location>
    </subcellularLocation>
</comment>
<sequence>MNSHAPPLRSGNGPSRVSCESCRAKKVRCPGEHPACSRCLSSNRECVYTMRMPMGRPKRRTTAKSARSRRREQLLTPTTRPHSGLSLGTDGDSAPVEPLETGSVEQNSFVAPRPVDRIERAAAVSQYLVNPDNSDRAHTCLQHPEAYTANISAIVNQPGTDPCACLSVLYLLLAQLRVKNRFTVPDDLTLLRDSISTATGVLNCRQCPLRYLCVMQNALVLGILCVCIAECYNKIMEEIDADVRRAVDSQEKMRLRLSTTSDHTTYTGHTDPGHATVPLSVEVSPSEWRSLMQNAVKAEIFGIGDDKERCFMSLIDSLEERQKAWHRIPPAPDSPHIYRSACHATDRKPTCLLILEDARRFIEPLEL</sequence>
<dbReference type="OMA" id="NASCACL"/>
<evidence type="ECO:0000313" key="10">
    <source>
        <dbReference type="Proteomes" id="UP000326532"/>
    </source>
</evidence>
<organism evidence="9 10">
    <name type="scientific">Aspergillus parasiticus</name>
    <dbReference type="NCBI Taxonomy" id="5067"/>
    <lineage>
        <taxon>Eukaryota</taxon>
        <taxon>Fungi</taxon>
        <taxon>Dikarya</taxon>
        <taxon>Ascomycota</taxon>
        <taxon>Pezizomycotina</taxon>
        <taxon>Eurotiomycetes</taxon>
        <taxon>Eurotiomycetidae</taxon>
        <taxon>Eurotiales</taxon>
        <taxon>Aspergillaceae</taxon>
        <taxon>Aspergillus</taxon>
        <taxon>Aspergillus subgen. Circumdati</taxon>
    </lineage>
</organism>
<keyword evidence="5" id="KW-0804">Transcription</keyword>
<dbReference type="InterPro" id="IPR001138">
    <property type="entry name" value="Zn2Cys6_DnaBD"/>
</dbReference>
<feature type="region of interest" description="Disordered" evidence="7">
    <location>
        <begin position="55"/>
        <end position="95"/>
    </location>
</feature>
<dbReference type="InterPro" id="IPR036864">
    <property type="entry name" value="Zn2-C6_fun-type_DNA-bd_sf"/>
</dbReference>
<keyword evidence="3" id="KW-0805">Transcription regulation</keyword>
<dbReference type="Proteomes" id="UP000326532">
    <property type="component" value="Unassembled WGS sequence"/>
</dbReference>
<feature type="compositionally biased region" description="Basic residues" evidence="7">
    <location>
        <begin position="56"/>
        <end position="70"/>
    </location>
</feature>
<dbReference type="AlphaFoldDB" id="A0A5N6DUP1"/>
<dbReference type="SUPFAM" id="SSF57701">
    <property type="entry name" value="Zn2/Cys6 DNA-binding domain"/>
    <property type="match status" value="1"/>
</dbReference>
<dbReference type="Pfam" id="PF00172">
    <property type="entry name" value="Zn_clus"/>
    <property type="match status" value="1"/>
</dbReference>
<dbReference type="PROSITE" id="PS00463">
    <property type="entry name" value="ZN2_CY6_FUNGAL_1"/>
    <property type="match status" value="1"/>
</dbReference>
<dbReference type="PROSITE" id="PS50048">
    <property type="entry name" value="ZN2_CY6_FUNGAL_2"/>
    <property type="match status" value="1"/>
</dbReference>
<dbReference type="CDD" id="cd00067">
    <property type="entry name" value="GAL4"/>
    <property type="match status" value="1"/>
</dbReference>
<evidence type="ECO:0000256" key="1">
    <source>
        <dbReference type="ARBA" id="ARBA00004123"/>
    </source>
</evidence>
<evidence type="ECO:0000256" key="5">
    <source>
        <dbReference type="ARBA" id="ARBA00023163"/>
    </source>
</evidence>
<protein>
    <recommendedName>
        <fullName evidence="8">Zn(2)-C6 fungal-type domain-containing protein</fullName>
    </recommendedName>
</protein>
<name>A0A5N6DUP1_ASPPA</name>
<reference evidence="9 10" key="1">
    <citation type="submission" date="2019-04" db="EMBL/GenBank/DDBJ databases">
        <title>Fungal friends and foes A comparative genomics study of 23 Aspergillus species from section Flavi.</title>
        <authorList>
            <consortium name="DOE Joint Genome Institute"/>
            <person name="Kjaerbolling I."/>
            <person name="Vesth T.C."/>
            <person name="Frisvad J.C."/>
            <person name="Nybo J.L."/>
            <person name="Theobald S."/>
            <person name="Kildgaard S."/>
            <person name="Petersen T.I."/>
            <person name="Kuo A."/>
            <person name="Sato A."/>
            <person name="Lyhne E.K."/>
            <person name="Kogle M.E."/>
            <person name="Wiebenga A."/>
            <person name="Kun R.S."/>
            <person name="Lubbers R.J."/>
            <person name="Makela M.R."/>
            <person name="Barry K."/>
            <person name="Chovatia M."/>
            <person name="Clum A."/>
            <person name="Daum C."/>
            <person name="Haridas S."/>
            <person name="He G."/>
            <person name="LaButti K."/>
            <person name="Lipzen A."/>
            <person name="Mondo S."/>
            <person name="Pangilinan J."/>
            <person name="Riley R."/>
            <person name="Salamov A."/>
            <person name="Simmons B.A."/>
            <person name="Magnuson J.K."/>
            <person name="Henrissat B."/>
            <person name="Mortensen U.H."/>
            <person name="Larsen T.O."/>
            <person name="De vries R.P."/>
            <person name="Grigoriev I.V."/>
            <person name="Machida M."/>
            <person name="Baker S.E."/>
            <person name="Andersen M.R."/>
        </authorList>
    </citation>
    <scope>NUCLEOTIDE SEQUENCE [LARGE SCALE GENOMIC DNA]</scope>
    <source>
        <strain evidence="9 10">CBS 117618</strain>
    </source>
</reference>
<proteinExistence type="predicted"/>
<evidence type="ECO:0000259" key="8">
    <source>
        <dbReference type="PROSITE" id="PS50048"/>
    </source>
</evidence>
<gene>
    <name evidence="9" type="ORF">BDV34DRAFT_189736</name>
</gene>
<dbReference type="GO" id="GO:0003677">
    <property type="term" value="F:DNA binding"/>
    <property type="evidence" value="ECO:0007669"/>
    <property type="project" value="UniProtKB-KW"/>
</dbReference>
<evidence type="ECO:0000256" key="7">
    <source>
        <dbReference type="SAM" id="MobiDB-lite"/>
    </source>
</evidence>